<dbReference type="CDD" id="cd04334">
    <property type="entry name" value="ProRS-INS"/>
    <property type="match status" value="1"/>
</dbReference>
<evidence type="ECO:0000256" key="8">
    <source>
        <dbReference type="ARBA" id="ARBA00023146"/>
    </source>
</evidence>
<dbReference type="CDD" id="cd00861">
    <property type="entry name" value="ProRS_anticodon_short"/>
    <property type="match status" value="1"/>
</dbReference>
<comment type="function">
    <text evidence="10">Catalyzes the attachment of proline to tRNA(Pro) in a two-step reaction: proline is first activated by ATP to form Pro-AMP and then transferred to the acceptor end of tRNA(Pro). As ProRS can inadvertently accommodate and process non-cognate amino acids such as alanine and cysteine, to avoid such errors it has two additional distinct editing activities against alanine. One activity is designated as 'pretransfer' editing and involves the tRNA(Pro)-independent hydrolysis of activated Ala-AMP. The other activity is designated 'posttransfer' editing and involves deacylation of mischarged Ala-tRNA(Pro). The misacylated Cys-tRNA(Pro) is not edited by ProRS.</text>
</comment>
<dbReference type="Pfam" id="PF03129">
    <property type="entry name" value="HGTP_anticodon"/>
    <property type="match status" value="1"/>
</dbReference>
<keyword evidence="8 10" id="KW-0030">Aminoacyl-tRNA synthetase</keyword>
<dbReference type="GO" id="GO:0004827">
    <property type="term" value="F:proline-tRNA ligase activity"/>
    <property type="evidence" value="ECO:0007669"/>
    <property type="project" value="UniProtKB-UniRule"/>
</dbReference>
<dbReference type="InterPro" id="IPR023717">
    <property type="entry name" value="Pro-tRNA-Synthase_IIa_type1"/>
</dbReference>
<dbReference type="PANTHER" id="PTHR42753:SF2">
    <property type="entry name" value="PROLINE--TRNA LIGASE"/>
    <property type="match status" value="1"/>
</dbReference>
<protein>
    <recommendedName>
        <fullName evidence="10">Proline--tRNA ligase</fullName>
        <ecNumber evidence="10">6.1.1.15</ecNumber>
    </recommendedName>
    <alternativeName>
        <fullName evidence="10">Prolyl-tRNA synthetase</fullName>
        <shortName evidence="10">ProRS</shortName>
    </alternativeName>
</protein>
<dbReference type="SUPFAM" id="SSF52954">
    <property type="entry name" value="Class II aaRS ABD-related"/>
    <property type="match status" value="1"/>
</dbReference>
<gene>
    <name evidence="10 12" type="primary">proS</name>
    <name evidence="12" type="ORF">DDT42_01415</name>
</gene>
<dbReference type="InterPro" id="IPR045864">
    <property type="entry name" value="aa-tRNA-synth_II/BPL/LPL"/>
</dbReference>
<reference evidence="12 13" key="1">
    <citation type="journal article" date="2021" name="bioRxiv">
        <title>Unique metabolic strategies in Hadean analogues reveal hints for primordial physiology.</title>
        <authorList>
            <person name="Nobu M.K."/>
            <person name="Nakai R."/>
            <person name="Tamazawa S."/>
            <person name="Mori H."/>
            <person name="Toyoda A."/>
            <person name="Ijiri A."/>
            <person name="Suzuki S."/>
            <person name="Kurokawa K."/>
            <person name="Kamagata Y."/>
            <person name="Tamaki H."/>
        </authorList>
    </citation>
    <scope>NUCLEOTIDE SEQUENCE [LARGE SCALE GENOMIC DNA]</scope>
    <source>
        <strain evidence="12">BS525</strain>
    </source>
</reference>
<dbReference type="GO" id="GO:0005829">
    <property type="term" value="C:cytosol"/>
    <property type="evidence" value="ECO:0007669"/>
    <property type="project" value="TreeGrafter"/>
</dbReference>
<dbReference type="GO" id="GO:0005524">
    <property type="term" value="F:ATP binding"/>
    <property type="evidence" value="ECO:0007669"/>
    <property type="project" value="UniProtKB-UniRule"/>
</dbReference>
<keyword evidence="5 10" id="KW-0547">Nucleotide-binding</keyword>
<keyword evidence="3 10" id="KW-0963">Cytoplasm</keyword>
<dbReference type="NCBIfam" id="TIGR00409">
    <property type="entry name" value="proS_fam_II"/>
    <property type="match status" value="1"/>
</dbReference>
<dbReference type="CDD" id="cd00779">
    <property type="entry name" value="ProRS_core_prok"/>
    <property type="match status" value="1"/>
</dbReference>
<evidence type="ECO:0000256" key="3">
    <source>
        <dbReference type="ARBA" id="ARBA00022490"/>
    </source>
</evidence>
<evidence type="ECO:0000313" key="12">
    <source>
        <dbReference type="EMBL" id="MBT9145543.1"/>
    </source>
</evidence>
<evidence type="ECO:0000256" key="5">
    <source>
        <dbReference type="ARBA" id="ARBA00022741"/>
    </source>
</evidence>
<evidence type="ECO:0000259" key="11">
    <source>
        <dbReference type="PROSITE" id="PS50862"/>
    </source>
</evidence>
<dbReference type="HAMAP" id="MF_01569">
    <property type="entry name" value="Pro_tRNA_synth_type1"/>
    <property type="match status" value="1"/>
</dbReference>
<comment type="similarity">
    <text evidence="10">Belongs to the class-II aminoacyl-tRNA synthetase family. ProS type 1 subfamily.</text>
</comment>
<feature type="domain" description="Aminoacyl-transfer RNA synthetases class-II family profile" evidence="11">
    <location>
        <begin position="53"/>
        <end position="466"/>
    </location>
</feature>
<proteinExistence type="inferred from homology"/>
<comment type="subcellular location">
    <subcellularLocation>
        <location evidence="1 10">Cytoplasm</location>
    </subcellularLocation>
</comment>
<evidence type="ECO:0000313" key="13">
    <source>
        <dbReference type="Proteomes" id="UP000811545"/>
    </source>
</evidence>
<dbReference type="PROSITE" id="PS50862">
    <property type="entry name" value="AA_TRNA_LIGASE_II"/>
    <property type="match status" value="1"/>
</dbReference>
<dbReference type="Pfam" id="PF00587">
    <property type="entry name" value="tRNA-synt_2b"/>
    <property type="match status" value="1"/>
</dbReference>
<evidence type="ECO:0000256" key="2">
    <source>
        <dbReference type="ARBA" id="ARBA00011738"/>
    </source>
</evidence>
<dbReference type="InterPro" id="IPR036621">
    <property type="entry name" value="Anticodon-bd_dom_sf"/>
</dbReference>
<dbReference type="Pfam" id="PF04073">
    <property type="entry name" value="tRNA_edit"/>
    <property type="match status" value="1"/>
</dbReference>
<dbReference type="PRINTS" id="PR01046">
    <property type="entry name" value="TRNASYNTHPRO"/>
</dbReference>
<dbReference type="InterPro" id="IPR044140">
    <property type="entry name" value="ProRS_anticodon_short"/>
</dbReference>
<dbReference type="Gene3D" id="3.40.50.800">
    <property type="entry name" value="Anticodon-binding domain"/>
    <property type="match status" value="1"/>
</dbReference>
<comment type="caution">
    <text evidence="12">The sequence shown here is derived from an EMBL/GenBank/DDBJ whole genome shotgun (WGS) entry which is preliminary data.</text>
</comment>
<dbReference type="GO" id="GO:0002161">
    <property type="term" value="F:aminoacyl-tRNA deacylase activity"/>
    <property type="evidence" value="ECO:0007669"/>
    <property type="project" value="InterPro"/>
</dbReference>
<dbReference type="NCBIfam" id="NF006625">
    <property type="entry name" value="PRK09194.1"/>
    <property type="match status" value="1"/>
</dbReference>
<name>A0A9E2F7G2_PSYF1</name>
<dbReference type="SUPFAM" id="SSF55681">
    <property type="entry name" value="Class II aaRS and biotin synthetases"/>
    <property type="match status" value="1"/>
</dbReference>
<dbReference type="EMBL" id="QLTW01000112">
    <property type="protein sequence ID" value="MBT9145543.1"/>
    <property type="molecule type" value="Genomic_DNA"/>
</dbReference>
<dbReference type="InterPro" id="IPR007214">
    <property type="entry name" value="YbaK/aa-tRNA-synth-assoc-dom"/>
</dbReference>
<dbReference type="InterPro" id="IPR050062">
    <property type="entry name" value="Pro-tRNA_synthetase"/>
</dbReference>
<dbReference type="InterPro" id="IPR004154">
    <property type="entry name" value="Anticodon-bd"/>
</dbReference>
<dbReference type="InterPro" id="IPR033730">
    <property type="entry name" value="ProRS_core_prok"/>
</dbReference>
<accession>A0A9E2F7G2</accession>
<dbReference type="InterPro" id="IPR002316">
    <property type="entry name" value="Pro-tRNA-ligase_IIa"/>
</dbReference>
<evidence type="ECO:0000256" key="10">
    <source>
        <dbReference type="HAMAP-Rule" id="MF_01569"/>
    </source>
</evidence>
<dbReference type="PANTHER" id="PTHR42753">
    <property type="entry name" value="MITOCHONDRIAL RIBOSOME PROTEIN L39/PROLYL-TRNA LIGASE FAMILY MEMBER"/>
    <property type="match status" value="1"/>
</dbReference>
<evidence type="ECO:0000256" key="4">
    <source>
        <dbReference type="ARBA" id="ARBA00022598"/>
    </source>
</evidence>
<sequence>MRATKMFLCTLREDPAEAEVDSHILLLRAGFIRLFAAGVFAYLPLGLKSLKKIENIIREEHSFIGAQETQLSILQTRELWEEAGRWDVYGDILFRLKDRKDRDLCLGPTHEEPVTDIVRNMIKSYRELPVALYQIQTKFRDEARPRFGLIRCREFLMKDMYSFHETKEDLEKFYKQVARCYERIFSRLNLTYYKVEADPGVIGGSANHEFVVPGLSGESQVFLCSKCNYKATSEKASGKISEIPLEKVEESIREVYTPQANSIEKLANFLDIKPSNIIKTMVFIADDQPIVVLIRGDYEVNEAKLINNLNISELRVATGEEVIRYFSSPIGFLGPKNLPALTTLLADESVFTLKYGVVGANKEDYHLLGFNPHKDLTGSIIKGNYRSTKNDDLCPLCEAPLKEIKGMEVGHVFNLGTKYSKAMKATFTNREGTEQSFLMGCYGIGVSRSLQSVAEEHHDENGLQWPISVAPYELVIIPIDYQKPDQKNAADQLYQKLLSLNFEVVLDDREITAGVKFKDADLIGYPIRVTISPRTLAKGVIEVKLRKDGSSELISQEEIANYLLHLKTRLFKEIEETVPPLLTIG</sequence>
<organism evidence="12 13">
    <name type="scientific">Psychracetigena formicireducens</name>
    <dbReference type="NCBI Taxonomy" id="2986056"/>
    <lineage>
        <taxon>Bacteria</taxon>
        <taxon>Bacillati</taxon>
        <taxon>Candidatus Lithacetigenota</taxon>
        <taxon>Candidatus Psychracetigena</taxon>
    </lineage>
</organism>
<comment type="catalytic activity">
    <reaction evidence="9 10">
        <text>tRNA(Pro) + L-proline + ATP = L-prolyl-tRNA(Pro) + AMP + diphosphate</text>
        <dbReference type="Rhea" id="RHEA:14305"/>
        <dbReference type="Rhea" id="RHEA-COMP:9700"/>
        <dbReference type="Rhea" id="RHEA-COMP:9702"/>
        <dbReference type="ChEBI" id="CHEBI:30616"/>
        <dbReference type="ChEBI" id="CHEBI:33019"/>
        <dbReference type="ChEBI" id="CHEBI:60039"/>
        <dbReference type="ChEBI" id="CHEBI:78442"/>
        <dbReference type="ChEBI" id="CHEBI:78532"/>
        <dbReference type="ChEBI" id="CHEBI:456215"/>
        <dbReference type="EC" id="6.1.1.15"/>
    </reaction>
</comment>
<keyword evidence="7 10" id="KW-0648">Protein biosynthesis</keyword>
<dbReference type="EC" id="6.1.1.15" evidence="10"/>
<evidence type="ECO:0000256" key="1">
    <source>
        <dbReference type="ARBA" id="ARBA00004496"/>
    </source>
</evidence>
<dbReference type="Gene3D" id="3.30.930.10">
    <property type="entry name" value="Bira Bifunctional Protein, Domain 2"/>
    <property type="match status" value="2"/>
</dbReference>
<dbReference type="Proteomes" id="UP000811545">
    <property type="component" value="Unassembled WGS sequence"/>
</dbReference>
<keyword evidence="6 10" id="KW-0067">ATP-binding</keyword>
<comment type="subunit">
    <text evidence="2 10">Homodimer.</text>
</comment>
<dbReference type="InterPro" id="IPR006195">
    <property type="entry name" value="aa-tRNA-synth_II"/>
</dbReference>
<keyword evidence="4 10" id="KW-0436">Ligase</keyword>
<dbReference type="InterPro" id="IPR002314">
    <property type="entry name" value="aa-tRNA-synt_IIb"/>
</dbReference>
<dbReference type="InterPro" id="IPR036754">
    <property type="entry name" value="YbaK/aa-tRNA-synt-asso_dom_sf"/>
</dbReference>
<evidence type="ECO:0000256" key="7">
    <source>
        <dbReference type="ARBA" id="ARBA00022917"/>
    </source>
</evidence>
<dbReference type="InterPro" id="IPR004500">
    <property type="entry name" value="Pro-tRNA-synth_IIa_bac-type"/>
</dbReference>
<dbReference type="AlphaFoldDB" id="A0A9E2F7G2"/>
<dbReference type="GO" id="GO:0006433">
    <property type="term" value="P:prolyl-tRNA aminoacylation"/>
    <property type="evidence" value="ECO:0007669"/>
    <property type="project" value="UniProtKB-UniRule"/>
</dbReference>
<dbReference type="SUPFAM" id="SSF55826">
    <property type="entry name" value="YbaK/ProRS associated domain"/>
    <property type="match status" value="1"/>
</dbReference>
<evidence type="ECO:0000256" key="6">
    <source>
        <dbReference type="ARBA" id="ARBA00022840"/>
    </source>
</evidence>
<comment type="domain">
    <text evidence="10">Consists of three domains: the N-terminal catalytic domain, the editing domain and the C-terminal anticodon-binding domain.</text>
</comment>
<evidence type="ECO:0000256" key="9">
    <source>
        <dbReference type="ARBA" id="ARBA00047671"/>
    </source>
</evidence>